<dbReference type="AlphaFoldDB" id="A0A9Q8TB67"/>
<feature type="non-terminal residue" evidence="1">
    <location>
        <position position="1"/>
    </location>
</feature>
<name>A0A9Q8TB67_9PEZI</name>
<accession>A0A9Q8TB67</accession>
<protein>
    <submittedName>
        <fullName evidence="1">Uncharacterized protein</fullName>
    </submittedName>
</protein>
<dbReference type="RefSeq" id="XP_049153035.1">
    <property type="nucleotide sequence ID" value="XM_049295888.1"/>
</dbReference>
<dbReference type="Proteomes" id="UP000830671">
    <property type="component" value="Chromosome 9"/>
</dbReference>
<dbReference type="GeneID" id="73350898"/>
<reference evidence="1" key="1">
    <citation type="journal article" date="2021" name="Mol. Plant Microbe Interact.">
        <title>Complete Genome Sequence of the Plant-Pathogenic Fungus Colletotrichum lupini.</title>
        <authorList>
            <person name="Baroncelli R."/>
            <person name="Pensec F."/>
            <person name="Da Lio D."/>
            <person name="Boufleur T."/>
            <person name="Vicente I."/>
            <person name="Sarrocco S."/>
            <person name="Picot A."/>
            <person name="Baraldi E."/>
            <person name="Sukno S."/>
            <person name="Thon M."/>
            <person name="Le Floch G."/>
        </authorList>
    </citation>
    <scope>NUCLEOTIDE SEQUENCE</scope>
    <source>
        <strain evidence="1">IMI 504893</strain>
    </source>
</reference>
<organism evidence="1 2">
    <name type="scientific">Colletotrichum lupini</name>
    <dbReference type="NCBI Taxonomy" id="145971"/>
    <lineage>
        <taxon>Eukaryota</taxon>
        <taxon>Fungi</taxon>
        <taxon>Dikarya</taxon>
        <taxon>Ascomycota</taxon>
        <taxon>Pezizomycotina</taxon>
        <taxon>Sordariomycetes</taxon>
        <taxon>Hypocreomycetidae</taxon>
        <taxon>Glomerellales</taxon>
        <taxon>Glomerellaceae</taxon>
        <taxon>Colletotrichum</taxon>
        <taxon>Colletotrichum acutatum species complex</taxon>
    </lineage>
</organism>
<dbReference type="KEGG" id="clup:CLUP02_16971"/>
<sequence length="46" mass="5414">SIFSSVIHSGRHSGLRYSNRRRRLEGTCRTFLKERARLTLIISRLI</sequence>
<gene>
    <name evidence="1" type="ORF">CLUP02_16971</name>
</gene>
<evidence type="ECO:0000313" key="2">
    <source>
        <dbReference type="Proteomes" id="UP000830671"/>
    </source>
</evidence>
<dbReference type="EMBL" id="CP019481">
    <property type="protein sequence ID" value="UQC91436.1"/>
    <property type="molecule type" value="Genomic_DNA"/>
</dbReference>
<proteinExistence type="predicted"/>
<evidence type="ECO:0000313" key="1">
    <source>
        <dbReference type="EMBL" id="UQC91436.1"/>
    </source>
</evidence>
<keyword evidence="2" id="KW-1185">Reference proteome</keyword>